<feature type="repeat" description="ANK" evidence="1">
    <location>
        <begin position="273"/>
        <end position="305"/>
    </location>
</feature>
<feature type="coiled-coil region" evidence="2">
    <location>
        <begin position="758"/>
        <end position="785"/>
    </location>
</feature>
<evidence type="ECO:0000256" key="3">
    <source>
        <dbReference type="SAM" id="MobiDB-lite"/>
    </source>
</evidence>
<feature type="region of interest" description="Disordered" evidence="3">
    <location>
        <begin position="455"/>
        <end position="513"/>
    </location>
</feature>
<dbReference type="InterPro" id="IPR002110">
    <property type="entry name" value="Ankyrin_rpt"/>
</dbReference>
<dbReference type="AlphaFoldDB" id="A0AAD5XG08"/>
<dbReference type="Gene3D" id="3.10.20.90">
    <property type="entry name" value="Phosphatidylinositol 3-kinase Catalytic Subunit, Chain A, domain 1"/>
    <property type="match status" value="1"/>
</dbReference>
<feature type="region of interest" description="Disordered" evidence="3">
    <location>
        <begin position="630"/>
        <end position="676"/>
    </location>
</feature>
<sequence length="789" mass="83330">MYRTKSLKAVGSPKSANGGPLPPLPTLLKDSAGVSVDVIQSPISISVASKASSSVANLTLNVSGNLQSPTNSISATPLAKTPSSLSSNVLTSTSPLAQTTIILRVLITSLSVTKSLRVNSADSVWVFKKMIIEKMNTDVKDVLNFGIFVPPKSPASRGHFLDDMSTIENCGLEANSQVEFSLRRRILPPTLDKVTDSEALPTQKNQKRFVEDVTKGNVEKLKDRCAKGFDPNFETEAGDTPLCAAILLDDVEIIIVLLENGASMDYRCSDKHHGRAALHVAVANNKISAFRCLIQKGAWIEIPDAFGQTPMYYAVSSGNHECAARLLELKAEVSYVDESGKTLLHMACLNNSGILTGLLIDYGYLDMEAVNVAGNTPLHLTATRNAVESAQRLLIRGADRDKTNKFGNTALQMAILSGSSEVAELLKSFSLDQIVPPPPQWSPESTPILRKKSLKSITDSETTTEKNAITTSPSKESINYKKNILSSTQKIPPPPSFPPPPSILPPPPLSKKASISTPTAVITSNTYVPIAIPRTRQQSIRPISYSPTTQQQNQGARVAGGGGTIATAGAAGGEIGCGVGRRMSGAAESIRSSSVSGPTSHQQSSVYSSSMLNSIFTQSSMTRPVSENNLVHSSSSFTNPVSGNGGGSGDGGGLGGELKSGRRPSDAQSLMPQNRHDQHASVIQVSIIANSDSNLNARGGGGNSVAGKRQEFGASIVGGLEAFPPTLASSFQLGQVDVMVEAVSRLKELAQTGLLSHADEILAALDNLSVKCKALENDIEIAVAKFSPP</sequence>
<dbReference type="Gene3D" id="1.25.40.20">
    <property type="entry name" value="Ankyrin repeat-containing domain"/>
    <property type="match status" value="1"/>
</dbReference>
<feature type="region of interest" description="Disordered" evidence="3">
    <location>
        <begin position="1"/>
        <end position="24"/>
    </location>
</feature>
<dbReference type="InterPro" id="IPR051569">
    <property type="entry name" value="SHANK"/>
</dbReference>
<gene>
    <name evidence="4" type="primary">SHANK2</name>
    <name evidence="4" type="ORF">HK100_012271</name>
</gene>
<dbReference type="InterPro" id="IPR036770">
    <property type="entry name" value="Ankyrin_rpt-contain_sf"/>
</dbReference>
<dbReference type="PANTHER" id="PTHR24135:SF28">
    <property type="entry name" value="LD13733P"/>
    <property type="match status" value="1"/>
</dbReference>
<feature type="repeat" description="ANK" evidence="1">
    <location>
        <begin position="306"/>
        <end position="338"/>
    </location>
</feature>
<keyword evidence="2" id="KW-0175">Coiled coil</keyword>
<feature type="compositionally biased region" description="Polar residues" evidence="3">
    <location>
        <begin position="455"/>
        <end position="477"/>
    </location>
</feature>
<dbReference type="Pfam" id="PF12796">
    <property type="entry name" value="Ank_2"/>
    <property type="match status" value="3"/>
</dbReference>
<feature type="compositionally biased region" description="Pro residues" evidence="3">
    <location>
        <begin position="491"/>
        <end position="509"/>
    </location>
</feature>
<feature type="repeat" description="ANK" evidence="1">
    <location>
        <begin position="373"/>
        <end position="405"/>
    </location>
</feature>
<name>A0AAD5XG08_9FUNG</name>
<dbReference type="SUPFAM" id="SSF48403">
    <property type="entry name" value="Ankyrin repeat"/>
    <property type="match status" value="1"/>
</dbReference>
<feature type="compositionally biased region" description="Polar residues" evidence="3">
    <location>
        <begin position="630"/>
        <end position="641"/>
    </location>
</feature>
<dbReference type="EMBL" id="JADGJH010000862">
    <property type="protein sequence ID" value="KAJ3121689.1"/>
    <property type="molecule type" value="Genomic_DNA"/>
</dbReference>
<keyword evidence="1" id="KW-0040">ANK repeat</keyword>
<reference evidence="4" key="1">
    <citation type="submission" date="2020-05" db="EMBL/GenBank/DDBJ databases">
        <title>Phylogenomic resolution of chytrid fungi.</title>
        <authorList>
            <person name="Stajich J.E."/>
            <person name="Amses K."/>
            <person name="Simmons R."/>
            <person name="Seto K."/>
            <person name="Myers J."/>
            <person name="Bonds A."/>
            <person name="Quandt C.A."/>
            <person name="Barry K."/>
            <person name="Liu P."/>
            <person name="Grigoriev I."/>
            <person name="Longcore J.E."/>
            <person name="James T.Y."/>
        </authorList>
    </citation>
    <scope>NUCLEOTIDE SEQUENCE</scope>
    <source>
        <strain evidence="4">JEL0513</strain>
    </source>
</reference>
<feature type="compositionally biased region" description="Gly residues" evidence="3">
    <location>
        <begin position="643"/>
        <end position="658"/>
    </location>
</feature>
<feature type="repeat" description="ANK" evidence="1">
    <location>
        <begin position="237"/>
        <end position="269"/>
    </location>
</feature>
<organism evidence="4 5">
    <name type="scientific">Physocladia obscura</name>
    <dbReference type="NCBI Taxonomy" id="109957"/>
    <lineage>
        <taxon>Eukaryota</taxon>
        <taxon>Fungi</taxon>
        <taxon>Fungi incertae sedis</taxon>
        <taxon>Chytridiomycota</taxon>
        <taxon>Chytridiomycota incertae sedis</taxon>
        <taxon>Chytridiomycetes</taxon>
        <taxon>Chytridiales</taxon>
        <taxon>Chytriomycetaceae</taxon>
        <taxon>Physocladia</taxon>
    </lineage>
</organism>
<dbReference type="PROSITE" id="PS50088">
    <property type="entry name" value="ANK_REPEAT"/>
    <property type="match status" value="4"/>
</dbReference>
<dbReference type="GO" id="GO:0035255">
    <property type="term" value="F:ionotropic glutamate receptor binding"/>
    <property type="evidence" value="ECO:0007669"/>
    <property type="project" value="TreeGrafter"/>
</dbReference>
<dbReference type="Proteomes" id="UP001211907">
    <property type="component" value="Unassembled WGS sequence"/>
</dbReference>
<feature type="region of interest" description="Disordered" evidence="3">
    <location>
        <begin position="538"/>
        <end position="560"/>
    </location>
</feature>
<evidence type="ECO:0000313" key="4">
    <source>
        <dbReference type="EMBL" id="KAJ3121689.1"/>
    </source>
</evidence>
<keyword evidence="5" id="KW-1185">Reference proteome</keyword>
<protein>
    <submittedName>
        <fullName evidence="4">SH3 and multiple ankyrin repeat domains protein 2</fullName>
    </submittedName>
</protein>
<evidence type="ECO:0000313" key="5">
    <source>
        <dbReference type="Proteomes" id="UP001211907"/>
    </source>
</evidence>
<dbReference type="PANTHER" id="PTHR24135">
    <property type="entry name" value="SH3 AND MULTIPLE ANKYRIN REPEAT DOMAINS PROTEIN"/>
    <property type="match status" value="1"/>
</dbReference>
<proteinExistence type="predicted"/>
<accession>A0AAD5XG08</accession>
<evidence type="ECO:0000256" key="2">
    <source>
        <dbReference type="SAM" id="Coils"/>
    </source>
</evidence>
<feature type="compositionally biased region" description="Polar residues" evidence="3">
    <location>
        <begin position="538"/>
        <end position="554"/>
    </location>
</feature>
<evidence type="ECO:0000256" key="1">
    <source>
        <dbReference type="PROSITE-ProRule" id="PRU00023"/>
    </source>
</evidence>
<dbReference type="PROSITE" id="PS50297">
    <property type="entry name" value="ANK_REP_REGION"/>
    <property type="match status" value="4"/>
</dbReference>
<comment type="caution">
    <text evidence="4">The sequence shown here is derived from an EMBL/GenBank/DDBJ whole genome shotgun (WGS) entry which is preliminary data.</text>
</comment>
<dbReference type="GO" id="GO:0030160">
    <property type="term" value="F:synaptic receptor adaptor activity"/>
    <property type="evidence" value="ECO:0007669"/>
    <property type="project" value="TreeGrafter"/>
</dbReference>
<dbReference type="SMART" id="SM00248">
    <property type="entry name" value="ANK"/>
    <property type="match status" value="6"/>
</dbReference>